<dbReference type="Proteomes" id="UP000799771">
    <property type="component" value="Unassembled WGS sequence"/>
</dbReference>
<dbReference type="InterPro" id="IPR036291">
    <property type="entry name" value="NAD(P)-bd_dom_sf"/>
</dbReference>
<evidence type="ECO:0000259" key="6">
    <source>
        <dbReference type="SMART" id="SM00829"/>
    </source>
</evidence>
<comment type="cofactor">
    <cofactor evidence="1">
        <name>Zn(2+)</name>
        <dbReference type="ChEBI" id="CHEBI:29105"/>
    </cofactor>
</comment>
<dbReference type="OrthoDB" id="3941538at2759"/>
<keyword evidence="8" id="KW-1185">Reference proteome</keyword>
<sequence>MKAAQFFAQRDLRVISTPSPTPKSHEALIAIEWCGICGSDTSEYLHGPLTIPRESRPHPSTGEHLPVTMGHEFCGRIISAPASSHLVSGQPVIVDPRIYCSTCAHCNAGSTHACSTLGFKGLSGSGGGFAERVAVDAKLCYALPETVDLRLAALIEPLAVAWHAVKLCGVAEWAGNSVLILGGGPVGIACVFVLRALGCKHVYVSEPAAARAVHNRTIADAVLDPMNEHVGDRCRELTGGGGVDVVFDCAGMQKGMDAGMDALKFRGTYMNVASWIGMPMVIPFIAFIKKEIAIKCSLAYDDEDFKETVDAFVAGEFKGVETMVTSRIHLDDISEKGFDELVTNKDDHVKILVTP</sequence>
<dbReference type="GeneID" id="54405776"/>
<feature type="domain" description="Enoyl reductase (ER)" evidence="6">
    <location>
        <begin position="8"/>
        <end position="353"/>
    </location>
</feature>
<name>A0A6A5ZXS5_9PLEO</name>
<dbReference type="GO" id="GO:0000721">
    <property type="term" value="F:(R,R)-butanediol dehydrogenase activity"/>
    <property type="evidence" value="ECO:0007669"/>
    <property type="project" value="TreeGrafter"/>
</dbReference>
<dbReference type="GO" id="GO:0034079">
    <property type="term" value="P:butanediol biosynthetic process"/>
    <property type="evidence" value="ECO:0007669"/>
    <property type="project" value="TreeGrafter"/>
</dbReference>
<evidence type="ECO:0000256" key="4">
    <source>
        <dbReference type="ARBA" id="ARBA00022833"/>
    </source>
</evidence>
<evidence type="ECO:0000256" key="2">
    <source>
        <dbReference type="ARBA" id="ARBA00008072"/>
    </source>
</evidence>
<dbReference type="Pfam" id="PF08240">
    <property type="entry name" value="ADH_N"/>
    <property type="match status" value="1"/>
</dbReference>
<dbReference type="SUPFAM" id="SSF50129">
    <property type="entry name" value="GroES-like"/>
    <property type="match status" value="1"/>
</dbReference>
<protein>
    <submittedName>
        <fullName evidence="7">Threonine dehydrogenase</fullName>
    </submittedName>
</protein>
<evidence type="ECO:0000256" key="1">
    <source>
        <dbReference type="ARBA" id="ARBA00001947"/>
    </source>
</evidence>
<accession>A0A6A5ZXS5</accession>
<dbReference type="PANTHER" id="PTHR43161:SF23">
    <property type="entry name" value="(R,R)-BUTANEDIOL DEHYDROGENASE-RELATED"/>
    <property type="match status" value="1"/>
</dbReference>
<reference evidence="7" key="1">
    <citation type="journal article" date="2020" name="Stud. Mycol.">
        <title>101 Dothideomycetes genomes: a test case for predicting lifestyles and emergence of pathogens.</title>
        <authorList>
            <person name="Haridas S."/>
            <person name="Albert R."/>
            <person name="Binder M."/>
            <person name="Bloem J."/>
            <person name="Labutti K."/>
            <person name="Salamov A."/>
            <person name="Andreopoulos B."/>
            <person name="Baker S."/>
            <person name="Barry K."/>
            <person name="Bills G."/>
            <person name="Bluhm B."/>
            <person name="Cannon C."/>
            <person name="Castanera R."/>
            <person name="Culley D."/>
            <person name="Daum C."/>
            <person name="Ezra D."/>
            <person name="Gonzalez J."/>
            <person name="Henrissat B."/>
            <person name="Kuo A."/>
            <person name="Liang C."/>
            <person name="Lipzen A."/>
            <person name="Lutzoni F."/>
            <person name="Magnuson J."/>
            <person name="Mondo S."/>
            <person name="Nolan M."/>
            <person name="Ohm R."/>
            <person name="Pangilinan J."/>
            <person name="Park H.-J."/>
            <person name="Ramirez L."/>
            <person name="Alfaro M."/>
            <person name="Sun H."/>
            <person name="Tritt A."/>
            <person name="Yoshinaga Y."/>
            <person name="Zwiers L.-H."/>
            <person name="Turgeon B."/>
            <person name="Goodwin S."/>
            <person name="Spatafora J."/>
            <person name="Crous P."/>
            <person name="Grigoriev I."/>
        </authorList>
    </citation>
    <scope>NUCLEOTIDE SEQUENCE</scope>
    <source>
        <strain evidence="7">CBS 119687</strain>
    </source>
</reference>
<dbReference type="InterPro" id="IPR020843">
    <property type="entry name" value="ER"/>
</dbReference>
<dbReference type="SUPFAM" id="SSF51735">
    <property type="entry name" value="NAD(P)-binding Rossmann-fold domains"/>
    <property type="match status" value="1"/>
</dbReference>
<dbReference type="RefSeq" id="XP_033518469.1">
    <property type="nucleotide sequence ID" value="XM_033665344.1"/>
</dbReference>
<organism evidence="7 8">
    <name type="scientific">Dothidotthia symphoricarpi CBS 119687</name>
    <dbReference type="NCBI Taxonomy" id="1392245"/>
    <lineage>
        <taxon>Eukaryota</taxon>
        <taxon>Fungi</taxon>
        <taxon>Dikarya</taxon>
        <taxon>Ascomycota</taxon>
        <taxon>Pezizomycotina</taxon>
        <taxon>Dothideomycetes</taxon>
        <taxon>Pleosporomycetidae</taxon>
        <taxon>Pleosporales</taxon>
        <taxon>Dothidotthiaceae</taxon>
        <taxon>Dothidotthia</taxon>
    </lineage>
</organism>
<dbReference type="InterPro" id="IPR013154">
    <property type="entry name" value="ADH-like_N"/>
</dbReference>
<dbReference type="InterPro" id="IPR011032">
    <property type="entry name" value="GroES-like_sf"/>
</dbReference>
<dbReference type="GO" id="GO:0046872">
    <property type="term" value="F:metal ion binding"/>
    <property type="evidence" value="ECO:0007669"/>
    <property type="project" value="UniProtKB-KW"/>
</dbReference>
<evidence type="ECO:0000313" key="8">
    <source>
        <dbReference type="Proteomes" id="UP000799771"/>
    </source>
</evidence>
<evidence type="ECO:0000313" key="7">
    <source>
        <dbReference type="EMBL" id="KAF2124076.1"/>
    </source>
</evidence>
<evidence type="ECO:0000256" key="3">
    <source>
        <dbReference type="ARBA" id="ARBA00022723"/>
    </source>
</evidence>
<keyword evidence="3" id="KW-0479">Metal-binding</keyword>
<keyword evidence="5" id="KW-0560">Oxidoreductase</keyword>
<dbReference type="GO" id="GO:0005737">
    <property type="term" value="C:cytoplasm"/>
    <property type="evidence" value="ECO:0007669"/>
    <property type="project" value="TreeGrafter"/>
</dbReference>
<keyword evidence="4" id="KW-0862">Zinc</keyword>
<dbReference type="CDD" id="cd08233">
    <property type="entry name" value="butanediol_DH_like"/>
    <property type="match status" value="1"/>
</dbReference>
<dbReference type="Gene3D" id="3.90.180.10">
    <property type="entry name" value="Medium-chain alcohol dehydrogenases, catalytic domain"/>
    <property type="match status" value="1"/>
</dbReference>
<dbReference type="AlphaFoldDB" id="A0A6A5ZXS5"/>
<feature type="non-terminal residue" evidence="7">
    <location>
        <position position="355"/>
    </location>
</feature>
<proteinExistence type="inferred from homology"/>
<evidence type="ECO:0000256" key="5">
    <source>
        <dbReference type="ARBA" id="ARBA00023002"/>
    </source>
</evidence>
<dbReference type="Pfam" id="PF00107">
    <property type="entry name" value="ADH_zinc_N"/>
    <property type="match status" value="1"/>
</dbReference>
<comment type="similarity">
    <text evidence="2">Belongs to the zinc-containing alcohol dehydrogenase family.</text>
</comment>
<dbReference type="Gene3D" id="3.40.50.720">
    <property type="entry name" value="NAD(P)-binding Rossmann-like Domain"/>
    <property type="match status" value="1"/>
</dbReference>
<dbReference type="InterPro" id="IPR013149">
    <property type="entry name" value="ADH-like_C"/>
</dbReference>
<gene>
    <name evidence="7" type="ORF">P153DRAFT_327955</name>
</gene>
<dbReference type="SMART" id="SM00829">
    <property type="entry name" value="PKS_ER"/>
    <property type="match status" value="1"/>
</dbReference>
<dbReference type="EMBL" id="ML977521">
    <property type="protein sequence ID" value="KAF2124076.1"/>
    <property type="molecule type" value="Genomic_DNA"/>
</dbReference>
<dbReference type="PANTHER" id="PTHR43161">
    <property type="entry name" value="SORBITOL DEHYDROGENASE"/>
    <property type="match status" value="1"/>
</dbReference>